<feature type="transmembrane region" description="Helical" evidence="5">
    <location>
        <begin position="114"/>
        <end position="133"/>
    </location>
</feature>
<feature type="transmembrane region" description="Helical" evidence="5">
    <location>
        <begin position="192"/>
        <end position="211"/>
    </location>
</feature>
<comment type="subcellular location">
    <subcellularLocation>
        <location evidence="1">Membrane</location>
        <topology evidence="1">Multi-pass membrane protein</topology>
    </subcellularLocation>
</comment>
<dbReference type="InterPro" id="IPR044878">
    <property type="entry name" value="UbiA_sf"/>
</dbReference>
<evidence type="ECO:0000256" key="4">
    <source>
        <dbReference type="ARBA" id="ARBA00023136"/>
    </source>
</evidence>
<evidence type="ECO:0000256" key="2">
    <source>
        <dbReference type="ARBA" id="ARBA00022692"/>
    </source>
</evidence>
<gene>
    <name evidence="6" type="ORF">E4099_00835</name>
</gene>
<feature type="transmembrane region" description="Helical" evidence="5">
    <location>
        <begin position="30"/>
        <end position="47"/>
    </location>
</feature>
<keyword evidence="7" id="KW-1185">Reference proteome</keyword>
<dbReference type="GO" id="GO:0016765">
    <property type="term" value="F:transferase activity, transferring alkyl or aryl (other than methyl) groups"/>
    <property type="evidence" value="ECO:0007669"/>
    <property type="project" value="InterPro"/>
</dbReference>
<evidence type="ECO:0000256" key="3">
    <source>
        <dbReference type="ARBA" id="ARBA00022989"/>
    </source>
</evidence>
<feature type="transmembrane region" description="Helical" evidence="5">
    <location>
        <begin position="249"/>
        <end position="273"/>
    </location>
</feature>
<keyword evidence="6" id="KW-0808">Transferase</keyword>
<dbReference type="AlphaFoldDB" id="A0A4Z0HG91"/>
<evidence type="ECO:0000313" key="7">
    <source>
        <dbReference type="Proteomes" id="UP000297948"/>
    </source>
</evidence>
<dbReference type="InterPro" id="IPR000537">
    <property type="entry name" value="UbiA_prenyltransferase"/>
</dbReference>
<feature type="transmembrane region" description="Helical" evidence="5">
    <location>
        <begin position="54"/>
        <end position="72"/>
    </location>
</feature>
<dbReference type="Gene3D" id="1.10.357.140">
    <property type="entry name" value="UbiA prenyltransferase"/>
    <property type="match status" value="1"/>
</dbReference>
<dbReference type="EMBL" id="SRID01000003">
    <property type="protein sequence ID" value="TGB19129.1"/>
    <property type="molecule type" value="Genomic_DNA"/>
</dbReference>
<dbReference type="Pfam" id="PF01040">
    <property type="entry name" value="UbiA"/>
    <property type="match status" value="1"/>
</dbReference>
<evidence type="ECO:0000313" key="6">
    <source>
        <dbReference type="EMBL" id="TGB19129.1"/>
    </source>
</evidence>
<evidence type="ECO:0000256" key="5">
    <source>
        <dbReference type="SAM" id="Phobius"/>
    </source>
</evidence>
<dbReference type="RefSeq" id="WP_135336921.1">
    <property type="nucleotide sequence ID" value="NZ_JBHLTX010000017.1"/>
</dbReference>
<dbReference type="GO" id="GO:0016020">
    <property type="term" value="C:membrane"/>
    <property type="evidence" value="ECO:0007669"/>
    <property type="project" value="UniProtKB-SubCell"/>
</dbReference>
<keyword evidence="2 5" id="KW-0812">Transmembrane</keyword>
<feature type="transmembrane region" description="Helical" evidence="5">
    <location>
        <begin position="140"/>
        <end position="157"/>
    </location>
</feature>
<organism evidence="6 7">
    <name type="scientific">Streptomyces palmae</name>
    <dbReference type="NCBI Taxonomy" id="1701085"/>
    <lineage>
        <taxon>Bacteria</taxon>
        <taxon>Bacillati</taxon>
        <taxon>Actinomycetota</taxon>
        <taxon>Actinomycetes</taxon>
        <taxon>Kitasatosporales</taxon>
        <taxon>Streptomycetaceae</taxon>
        <taxon>Streptomyces</taxon>
    </lineage>
</organism>
<reference evidence="6 7" key="1">
    <citation type="submission" date="2019-03" db="EMBL/GenBank/DDBJ databases">
        <authorList>
            <person name="Gonzalez-Pimentel J.L."/>
        </authorList>
    </citation>
    <scope>NUCLEOTIDE SEQUENCE [LARGE SCALE GENOMIC DNA]</scope>
    <source>
        <strain evidence="6 7">JCM 31289</strain>
    </source>
</reference>
<keyword evidence="4 5" id="KW-0472">Membrane</keyword>
<dbReference type="OrthoDB" id="4545177at2"/>
<comment type="caution">
    <text evidence="6">The sequence shown here is derived from an EMBL/GenBank/DDBJ whole genome shotgun (WGS) entry which is preliminary data.</text>
</comment>
<dbReference type="Proteomes" id="UP000297948">
    <property type="component" value="Unassembled WGS sequence"/>
</dbReference>
<keyword evidence="3 5" id="KW-1133">Transmembrane helix</keyword>
<protein>
    <submittedName>
        <fullName evidence="6">1,4-dihydroxy-2-naphthoate prenyltransferase</fullName>
    </submittedName>
</protein>
<name>A0A4Z0HG91_9ACTN</name>
<feature type="transmembrane region" description="Helical" evidence="5">
    <location>
        <begin position="169"/>
        <end position="185"/>
    </location>
</feature>
<evidence type="ECO:0000256" key="1">
    <source>
        <dbReference type="ARBA" id="ARBA00004141"/>
    </source>
</evidence>
<accession>A0A4Z0HG91</accession>
<proteinExistence type="predicted"/>
<sequence length="316" mass="33858">MSAVSTASPPDVRGRLRAYVRLGKLSFYDYYLSAFLVWCALPGAALWEGRTFAVLLLYTAGYVGVVAATVALDDVTGIRDGSDARNYTPENGALRDLSRKPLLSGALSVRQAELFGWGAAVWGAVLWSVTLAVAPHNGPWTAVAMLLVLVTNAQYSYGLKFSYHGGQELILLSPGLAVLLPYALLTGEVTGLIVLETVLFGLWSLLVSAYSNMNDVEGDRLAGRRNLATLSTEAGYRRIVVAFHLLEPAAIAVAIAAGAVPAWFALLLLPLLAGRVAQIRAGLLRRDVLVARLLGIRLHRWGVPVLMLANALALHV</sequence>